<evidence type="ECO:0000256" key="7">
    <source>
        <dbReference type="PIRNR" id="PIRNR000124"/>
    </source>
</evidence>
<dbReference type="Pfam" id="PF00984">
    <property type="entry name" value="UDPG_MGDP_dh"/>
    <property type="match status" value="1"/>
</dbReference>
<evidence type="ECO:0000259" key="11">
    <source>
        <dbReference type="SMART" id="SM00984"/>
    </source>
</evidence>
<dbReference type="EC" id="1.1.1.22" evidence="3 7"/>
<dbReference type="SUPFAM" id="SSF48179">
    <property type="entry name" value="6-phosphogluconate dehydrogenase C-terminal domain-like"/>
    <property type="match status" value="1"/>
</dbReference>
<comment type="caution">
    <text evidence="12">The sequence shown here is derived from an EMBL/GenBank/DDBJ whole genome shotgun (WGS) entry which is preliminary data.</text>
</comment>
<dbReference type="PANTHER" id="PTHR43750">
    <property type="entry name" value="UDP-GLUCOSE 6-DEHYDROGENASE TUAD"/>
    <property type="match status" value="1"/>
</dbReference>
<evidence type="ECO:0000313" key="13">
    <source>
        <dbReference type="Proteomes" id="UP000020218"/>
    </source>
</evidence>
<organism evidence="12 13">
    <name type="scientific">Candidatus Accumulibacter adjunctus</name>
    <dbReference type="NCBI Taxonomy" id="1454001"/>
    <lineage>
        <taxon>Bacteria</taxon>
        <taxon>Pseudomonadati</taxon>
        <taxon>Pseudomonadota</taxon>
        <taxon>Betaproteobacteria</taxon>
        <taxon>Candidatus Accumulibacter</taxon>
    </lineage>
</organism>
<dbReference type="AlphaFoldDB" id="A0A011NUD5"/>
<evidence type="ECO:0000256" key="2">
    <source>
        <dbReference type="ARBA" id="ARBA00006601"/>
    </source>
</evidence>
<gene>
    <name evidence="12" type="primary">algD</name>
    <name evidence="12" type="ORF">AW08_01408</name>
</gene>
<feature type="active site" description="Nucleophile" evidence="8">
    <location>
        <position position="268"/>
    </location>
</feature>
<evidence type="ECO:0000313" key="12">
    <source>
        <dbReference type="EMBL" id="EXI68190.1"/>
    </source>
</evidence>
<evidence type="ECO:0000256" key="4">
    <source>
        <dbReference type="ARBA" id="ARBA00023002"/>
    </source>
</evidence>
<dbReference type="Pfam" id="PF03720">
    <property type="entry name" value="UDPG_MGDP_dh_C"/>
    <property type="match status" value="1"/>
</dbReference>
<feature type="binding site" evidence="10">
    <location>
        <position position="30"/>
    </location>
    <ligand>
        <name>NAD(+)</name>
        <dbReference type="ChEBI" id="CHEBI:57540"/>
    </ligand>
</feature>
<dbReference type="PIRSF" id="PIRSF500134">
    <property type="entry name" value="UDPglc_DH_bac"/>
    <property type="match status" value="1"/>
</dbReference>
<protein>
    <recommendedName>
        <fullName evidence="3 7">UDP-glucose 6-dehydrogenase</fullName>
        <ecNumber evidence="3 7">1.1.1.22</ecNumber>
    </recommendedName>
</protein>
<keyword evidence="5 7" id="KW-0520">NAD</keyword>
<feature type="binding site" evidence="9">
    <location>
        <begin position="158"/>
        <end position="161"/>
    </location>
    <ligand>
        <name>substrate</name>
    </ligand>
</feature>
<dbReference type="InterPro" id="IPR036291">
    <property type="entry name" value="NAD(P)-bd_dom_sf"/>
</dbReference>
<feature type="binding site" evidence="10">
    <location>
        <position position="271"/>
    </location>
    <ligand>
        <name>NAD(+)</name>
        <dbReference type="ChEBI" id="CHEBI:57540"/>
    </ligand>
</feature>
<dbReference type="PATRIC" id="fig|1454001.3.peg.1461"/>
<dbReference type="PANTHER" id="PTHR43750:SF1">
    <property type="entry name" value="GDP-MANNOSE 6-DEHYDROGENASE"/>
    <property type="match status" value="1"/>
</dbReference>
<evidence type="ECO:0000256" key="5">
    <source>
        <dbReference type="ARBA" id="ARBA00023027"/>
    </source>
</evidence>
<dbReference type="InterPro" id="IPR014027">
    <property type="entry name" value="UDP-Glc/GDP-Man_DH_C"/>
</dbReference>
<feature type="binding site" evidence="10">
    <location>
        <position position="161"/>
    </location>
    <ligand>
        <name>NAD(+)</name>
        <dbReference type="ChEBI" id="CHEBI:57540"/>
    </ligand>
</feature>
<feature type="binding site" evidence="9">
    <location>
        <begin position="257"/>
        <end position="261"/>
    </location>
    <ligand>
        <name>substrate</name>
    </ligand>
</feature>
<comment type="pathway">
    <text evidence="1">Nucleotide-sugar biosynthesis; UDP-alpha-D-glucuronate biosynthesis; UDP-alpha-D-glucuronate from UDP-alpha-D-glucose: step 1/1.</text>
</comment>
<dbReference type="Gene3D" id="1.20.5.170">
    <property type="match status" value="1"/>
</dbReference>
<proteinExistence type="inferred from homology"/>
<feature type="binding site" evidence="10">
    <location>
        <position position="124"/>
    </location>
    <ligand>
        <name>NAD(+)</name>
        <dbReference type="ChEBI" id="CHEBI:57540"/>
    </ligand>
</feature>
<dbReference type="Proteomes" id="UP000020218">
    <property type="component" value="Unassembled WGS sequence"/>
</dbReference>
<reference evidence="12" key="1">
    <citation type="submission" date="2014-02" db="EMBL/GenBank/DDBJ databases">
        <title>Expanding our view of genomic diversity in Candidatus Accumulibacter clades.</title>
        <authorList>
            <person name="Skennerton C.T."/>
            <person name="Barr J.J."/>
            <person name="Slater F.R."/>
            <person name="Bond P.L."/>
            <person name="Tyson G.W."/>
        </authorList>
    </citation>
    <scope>NUCLEOTIDE SEQUENCE [LARGE SCALE GENOMIC DNA]</scope>
</reference>
<dbReference type="Pfam" id="PF03721">
    <property type="entry name" value="UDPG_MGDP_dh_N"/>
    <property type="match status" value="1"/>
</dbReference>
<keyword evidence="13" id="KW-1185">Reference proteome</keyword>
<feature type="binding site" evidence="9">
    <location>
        <position position="265"/>
    </location>
    <ligand>
        <name>substrate</name>
    </ligand>
</feature>
<feature type="binding site" evidence="9">
    <location>
        <position position="324"/>
    </location>
    <ligand>
        <name>substrate</name>
    </ligand>
</feature>
<evidence type="ECO:0000256" key="1">
    <source>
        <dbReference type="ARBA" id="ARBA00004701"/>
    </source>
</evidence>
<feature type="binding site" evidence="10">
    <location>
        <position position="331"/>
    </location>
    <ligand>
        <name>NAD(+)</name>
        <dbReference type="ChEBI" id="CHEBI:57540"/>
    </ligand>
</feature>
<dbReference type="STRING" id="1454001.AW08_01408"/>
<dbReference type="GO" id="GO:0000271">
    <property type="term" value="P:polysaccharide biosynthetic process"/>
    <property type="evidence" value="ECO:0007669"/>
    <property type="project" value="InterPro"/>
</dbReference>
<dbReference type="InterPro" id="IPR008927">
    <property type="entry name" value="6-PGluconate_DH-like_C_sf"/>
</dbReference>
<dbReference type="GO" id="GO:0051287">
    <property type="term" value="F:NAD binding"/>
    <property type="evidence" value="ECO:0007669"/>
    <property type="project" value="InterPro"/>
</dbReference>
<dbReference type="GO" id="GO:0006065">
    <property type="term" value="P:UDP-glucuronate biosynthetic process"/>
    <property type="evidence" value="ECO:0007669"/>
    <property type="project" value="UniProtKB-UniPathway"/>
</dbReference>
<feature type="domain" description="UDP-glucose/GDP-mannose dehydrogenase C-terminal" evidence="11">
    <location>
        <begin position="317"/>
        <end position="426"/>
    </location>
</feature>
<dbReference type="SMART" id="SM00984">
    <property type="entry name" value="UDPG_MGDP_dh_C"/>
    <property type="match status" value="1"/>
</dbReference>
<dbReference type="InterPro" id="IPR001732">
    <property type="entry name" value="UDP-Glc/GDP-Man_DH_N"/>
</dbReference>
<dbReference type="GO" id="GO:0003979">
    <property type="term" value="F:UDP-glucose 6-dehydrogenase activity"/>
    <property type="evidence" value="ECO:0007669"/>
    <property type="project" value="UniProtKB-EC"/>
</dbReference>
<evidence type="ECO:0000256" key="3">
    <source>
        <dbReference type="ARBA" id="ARBA00012954"/>
    </source>
</evidence>
<dbReference type="InterPro" id="IPR014026">
    <property type="entry name" value="UDP-Glc/GDP-Man_DH_dimer"/>
</dbReference>
<evidence type="ECO:0000256" key="8">
    <source>
        <dbReference type="PIRSR" id="PIRSR500134-1"/>
    </source>
</evidence>
<dbReference type="Gene3D" id="3.40.50.720">
    <property type="entry name" value="NAD(P)-binding Rossmann-like Domain"/>
    <property type="match status" value="2"/>
</dbReference>
<comment type="catalytic activity">
    <reaction evidence="6 7">
        <text>UDP-alpha-D-glucose + 2 NAD(+) + H2O = UDP-alpha-D-glucuronate + 2 NADH + 3 H(+)</text>
        <dbReference type="Rhea" id="RHEA:23596"/>
        <dbReference type="ChEBI" id="CHEBI:15377"/>
        <dbReference type="ChEBI" id="CHEBI:15378"/>
        <dbReference type="ChEBI" id="CHEBI:57540"/>
        <dbReference type="ChEBI" id="CHEBI:57945"/>
        <dbReference type="ChEBI" id="CHEBI:58052"/>
        <dbReference type="ChEBI" id="CHEBI:58885"/>
        <dbReference type="EC" id="1.1.1.22"/>
    </reaction>
</comment>
<sequence length="438" mass="47503">MKISIFGLGYVGAVSLACLSRDGHEVIGVDIDASKLDLIVAGKTPVVEEGMVELMALAARSGRVSVTTDAQRAVLDSELSLVCVGTPSAANGSQDQGAILRLAEEMGLAIAGKSTPHIVVFRSTLVPGTVEDVLRPIIEAKSGKKDGEGFFLCFQPEFLREGSSIRDYDKPPFTVVGANHAYPIDRLRELFGKLPCRFIETSVRSAEMMKYCCNNFHALKITFANETARLCDALGVDPFEVMNLVCQDTQLNISTAYLRPGFAFGGSCLPKDLRATTYLAKMHDVEIPMLAGIMQSNRNHLDLALRRLLAIGRRKIGFIGLSFKTGTDDLRESPLVTLAEQLIGKGMQLAIYDPEVHLARLLGANRSFIERHLPHIGDMMRSELQEVVAESEVLVLGLGGREVADALARCCRPDQIVLDLVGLPGQHAIGAVVEGLCW</sequence>
<comment type="similarity">
    <text evidence="2 7">Belongs to the UDP-glucose/GDP-mannose dehydrogenase family.</text>
</comment>
<dbReference type="SUPFAM" id="SSF52413">
    <property type="entry name" value="UDP-glucose/GDP-mannose dehydrogenase C-terminal domain"/>
    <property type="match status" value="1"/>
</dbReference>
<accession>A0A011NUD5</accession>
<feature type="binding site" evidence="10">
    <location>
        <position position="86"/>
    </location>
    <ligand>
        <name>NAD(+)</name>
        <dbReference type="ChEBI" id="CHEBI:57540"/>
    </ligand>
</feature>
<feature type="binding site" evidence="10">
    <location>
        <position position="35"/>
    </location>
    <ligand>
        <name>NAD(+)</name>
        <dbReference type="ChEBI" id="CHEBI:57540"/>
    </ligand>
</feature>
<evidence type="ECO:0000256" key="6">
    <source>
        <dbReference type="ARBA" id="ARBA00047473"/>
    </source>
</evidence>
<feature type="binding site" evidence="9">
    <location>
        <position position="210"/>
    </location>
    <ligand>
        <name>substrate</name>
    </ligand>
</feature>
<dbReference type="InterPro" id="IPR028357">
    <property type="entry name" value="UDPglc_DH_bac"/>
</dbReference>
<dbReference type="EMBL" id="JFAX01000006">
    <property type="protein sequence ID" value="EXI68190.1"/>
    <property type="molecule type" value="Genomic_DNA"/>
</dbReference>
<evidence type="ECO:0000256" key="10">
    <source>
        <dbReference type="PIRSR" id="PIRSR500134-3"/>
    </source>
</evidence>
<name>A0A011NUD5_9PROT</name>
<dbReference type="InterPro" id="IPR036220">
    <property type="entry name" value="UDP-Glc/GDP-Man_DH_C_sf"/>
</dbReference>
<dbReference type="NCBIfam" id="TIGR03026">
    <property type="entry name" value="NDP-sugDHase"/>
    <property type="match status" value="1"/>
</dbReference>
<keyword evidence="4 7" id="KW-0560">Oxidoreductase</keyword>
<evidence type="ECO:0000256" key="9">
    <source>
        <dbReference type="PIRSR" id="PIRSR500134-2"/>
    </source>
</evidence>
<dbReference type="UniPathway" id="UPA00038">
    <property type="reaction ID" value="UER00491"/>
</dbReference>
<dbReference type="SUPFAM" id="SSF51735">
    <property type="entry name" value="NAD(P)-binding Rossmann-fold domains"/>
    <property type="match status" value="1"/>
</dbReference>
<dbReference type="PROSITE" id="PS51257">
    <property type="entry name" value="PROKAR_LIPOPROTEIN"/>
    <property type="match status" value="1"/>
</dbReference>
<dbReference type="PIRSF" id="PIRSF000124">
    <property type="entry name" value="UDPglc_GDPman_dh"/>
    <property type="match status" value="1"/>
</dbReference>
<dbReference type="InterPro" id="IPR017476">
    <property type="entry name" value="UDP-Glc/GDP-Man"/>
</dbReference>